<feature type="non-terminal residue" evidence="2">
    <location>
        <position position="50"/>
    </location>
</feature>
<evidence type="ECO:0000256" key="1">
    <source>
        <dbReference type="SAM" id="MobiDB-lite"/>
    </source>
</evidence>
<feature type="non-terminal residue" evidence="2">
    <location>
        <position position="1"/>
    </location>
</feature>
<keyword evidence="3" id="KW-1185">Reference proteome</keyword>
<protein>
    <submittedName>
        <fullName evidence="2">Zinc finger MIZ domain-containing protein 1-like isoform X3</fullName>
    </submittedName>
</protein>
<dbReference type="Proteomes" id="UP001233172">
    <property type="component" value="Unassembled WGS sequence"/>
</dbReference>
<sequence>QLSEWCEELGQSLLLRHPKNRPPDANKGPPQPGLNNMHPQMHKAMQPMHP</sequence>
<dbReference type="AlphaFoldDB" id="A0AAD8BPE4"/>
<proteinExistence type="predicted"/>
<name>A0AAD8BPE4_BIOPF</name>
<evidence type="ECO:0000313" key="3">
    <source>
        <dbReference type="Proteomes" id="UP001233172"/>
    </source>
</evidence>
<accession>A0AAD8BPE4</accession>
<feature type="region of interest" description="Disordered" evidence="1">
    <location>
        <begin position="15"/>
        <end position="50"/>
    </location>
</feature>
<evidence type="ECO:0000313" key="2">
    <source>
        <dbReference type="EMBL" id="KAK0058126.1"/>
    </source>
</evidence>
<comment type="caution">
    <text evidence="2">The sequence shown here is derived from an EMBL/GenBank/DDBJ whole genome shotgun (WGS) entry which is preliminary data.</text>
</comment>
<dbReference type="EMBL" id="JASAOG010000050">
    <property type="protein sequence ID" value="KAK0058126.1"/>
    <property type="molecule type" value="Genomic_DNA"/>
</dbReference>
<reference evidence="2" key="1">
    <citation type="journal article" date="2023" name="PLoS Negl. Trop. Dis.">
        <title>A genome sequence for Biomphalaria pfeifferi, the major vector snail for the human-infecting parasite Schistosoma mansoni.</title>
        <authorList>
            <person name="Bu L."/>
            <person name="Lu L."/>
            <person name="Laidemitt M.R."/>
            <person name="Zhang S.M."/>
            <person name="Mutuku M."/>
            <person name="Mkoji G."/>
            <person name="Steinauer M."/>
            <person name="Loker E.S."/>
        </authorList>
    </citation>
    <scope>NUCLEOTIDE SEQUENCE</scope>
    <source>
        <strain evidence="2">KasaAsao</strain>
    </source>
</reference>
<reference evidence="2" key="2">
    <citation type="submission" date="2023-04" db="EMBL/GenBank/DDBJ databases">
        <authorList>
            <person name="Bu L."/>
            <person name="Lu L."/>
            <person name="Laidemitt M.R."/>
            <person name="Zhang S.M."/>
            <person name="Mutuku M."/>
            <person name="Mkoji G."/>
            <person name="Steinauer M."/>
            <person name="Loker E.S."/>
        </authorList>
    </citation>
    <scope>NUCLEOTIDE SEQUENCE</scope>
    <source>
        <strain evidence="2">KasaAsao</strain>
        <tissue evidence="2">Whole Snail</tissue>
    </source>
</reference>
<organism evidence="2 3">
    <name type="scientific">Biomphalaria pfeifferi</name>
    <name type="common">Bloodfluke planorb</name>
    <name type="synonym">Freshwater snail</name>
    <dbReference type="NCBI Taxonomy" id="112525"/>
    <lineage>
        <taxon>Eukaryota</taxon>
        <taxon>Metazoa</taxon>
        <taxon>Spiralia</taxon>
        <taxon>Lophotrochozoa</taxon>
        <taxon>Mollusca</taxon>
        <taxon>Gastropoda</taxon>
        <taxon>Heterobranchia</taxon>
        <taxon>Euthyneura</taxon>
        <taxon>Panpulmonata</taxon>
        <taxon>Hygrophila</taxon>
        <taxon>Lymnaeoidea</taxon>
        <taxon>Planorbidae</taxon>
        <taxon>Biomphalaria</taxon>
    </lineage>
</organism>
<gene>
    <name evidence="2" type="ORF">Bpfe_012450</name>
</gene>